<evidence type="ECO:0000313" key="2">
    <source>
        <dbReference type="EMBL" id="OGM09013.1"/>
    </source>
</evidence>
<dbReference type="AlphaFoldDB" id="A0A1F7X2A2"/>
<dbReference type="EMBL" id="MGFQ01000030">
    <property type="protein sequence ID" value="OGM09013.1"/>
    <property type="molecule type" value="Genomic_DNA"/>
</dbReference>
<dbReference type="Proteomes" id="UP000176939">
    <property type="component" value="Unassembled WGS sequence"/>
</dbReference>
<gene>
    <name evidence="2" type="ORF">A2Z67_01215</name>
</gene>
<reference evidence="2 3" key="1">
    <citation type="journal article" date="2016" name="Nat. Commun.">
        <title>Thousands of microbial genomes shed light on interconnected biogeochemical processes in an aquifer system.</title>
        <authorList>
            <person name="Anantharaman K."/>
            <person name="Brown C.T."/>
            <person name="Hug L.A."/>
            <person name="Sharon I."/>
            <person name="Castelle C.J."/>
            <person name="Probst A.J."/>
            <person name="Thomas B.C."/>
            <person name="Singh A."/>
            <person name="Wilkins M.J."/>
            <person name="Karaoz U."/>
            <person name="Brodie E.L."/>
            <person name="Williams K.H."/>
            <person name="Hubbard S.S."/>
            <person name="Banfield J.F."/>
        </authorList>
    </citation>
    <scope>NUCLEOTIDE SEQUENCE [LARGE SCALE GENOMIC DNA]</scope>
</reference>
<protein>
    <recommendedName>
        <fullName evidence="4">Type 4 fimbrial biogenesis protein PilX N-terminal domain-containing protein</fullName>
    </recommendedName>
</protein>
<evidence type="ECO:0008006" key="4">
    <source>
        <dbReference type="Google" id="ProtNLM"/>
    </source>
</evidence>
<sequence length="301" mass="32523">MHTSTARINKNKKESGQALLIVLLGMAVILTLVLSIVSRSVTDISLTKKDEESLRAFSAAEAGVEQLLVGGPSATSFPNSSYSGNITYIEGERYYNLINKYYSGEVGTVWFVSHDASGNLTCGGGANCVDPTNNTFKLCWGAMDTTPPAIEVSLYFDVFGLSFNGDFTNLMIARSTFDPDEARRTNDNFFGQGYTSDCTFASGPTYRYTSNAKNFYTDLGLPVGCNEQCLLFAKIKILYNTVSDNIGVTLNNDTLPAQAIKVTSTGFSGEATRKVEAVQTFAEPLSIFDNAVFSNAGNLSK</sequence>
<accession>A0A1F7X2A2</accession>
<evidence type="ECO:0000256" key="1">
    <source>
        <dbReference type="SAM" id="Phobius"/>
    </source>
</evidence>
<organism evidence="2 3">
    <name type="scientific">Candidatus Woesebacteria bacterium RBG_13_36_22</name>
    <dbReference type="NCBI Taxonomy" id="1802478"/>
    <lineage>
        <taxon>Bacteria</taxon>
        <taxon>Candidatus Woeseibacteriota</taxon>
    </lineage>
</organism>
<evidence type="ECO:0000313" key="3">
    <source>
        <dbReference type="Proteomes" id="UP000176939"/>
    </source>
</evidence>
<name>A0A1F7X2A2_9BACT</name>
<keyword evidence="1" id="KW-1133">Transmembrane helix</keyword>
<comment type="caution">
    <text evidence="2">The sequence shown here is derived from an EMBL/GenBank/DDBJ whole genome shotgun (WGS) entry which is preliminary data.</text>
</comment>
<keyword evidence="1" id="KW-0812">Transmembrane</keyword>
<feature type="transmembrane region" description="Helical" evidence="1">
    <location>
        <begin position="18"/>
        <end position="37"/>
    </location>
</feature>
<keyword evidence="1" id="KW-0472">Membrane</keyword>
<proteinExistence type="predicted"/>